<dbReference type="RefSeq" id="WP_163084929.1">
    <property type="nucleotide sequence ID" value="NZ_JAAAWN010000010.1"/>
</dbReference>
<organism evidence="2 3">
    <name type="scientific">Alteromonas profundi</name>
    <dbReference type="NCBI Taxonomy" id="2696062"/>
    <lineage>
        <taxon>Bacteria</taxon>
        <taxon>Pseudomonadati</taxon>
        <taxon>Pseudomonadota</taxon>
        <taxon>Gammaproteobacteria</taxon>
        <taxon>Alteromonadales</taxon>
        <taxon>Alteromonadaceae</taxon>
        <taxon>Alteromonas/Salinimonas group</taxon>
        <taxon>Alteromonas</taxon>
    </lineage>
</organism>
<dbReference type="Proteomes" id="UP000470213">
    <property type="component" value="Unassembled WGS sequence"/>
</dbReference>
<keyword evidence="1" id="KW-0812">Transmembrane</keyword>
<gene>
    <name evidence="2" type="ORF">GTH32_09020</name>
</gene>
<feature type="transmembrane region" description="Helical" evidence="1">
    <location>
        <begin position="55"/>
        <end position="81"/>
    </location>
</feature>
<keyword evidence="1" id="KW-0472">Membrane</keyword>
<reference evidence="2 3" key="1">
    <citation type="submission" date="2020-01" db="EMBL/GenBank/DDBJ databases">
        <authorList>
            <person name="Chen J."/>
            <person name="Zhu S."/>
            <person name="Yang J."/>
        </authorList>
    </citation>
    <scope>NUCLEOTIDE SEQUENCE [LARGE SCALE GENOMIC DNA]</scope>
    <source>
        <strain evidence="2 3">345S023</strain>
    </source>
</reference>
<dbReference type="EMBL" id="JAAAWN010000010">
    <property type="protein sequence ID" value="NDV91318.1"/>
    <property type="molecule type" value="Genomic_DNA"/>
</dbReference>
<keyword evidence="1" id="KW-1133">Transmembrane helix</keyword>
<keyword evidence="3" id="KW-1185">Reference proteome</keyword>
<evidence type="ECO:0000256" key="1">
    <source>
        <dbReference type="SAM" id="Phobius"/>
    </source>
</evidence>
<evidence type="ECO:0000313" key="2">
    <source>
        <dbReference type="EMBL" id="NDV91318.1"/>
    </source>
</evidence>
<name>A0A7X5LL32_9ALTE</name>
<evidence type="ECO:0000313" key="3">
    <source>
        <dbReference type="Proteomes" id="UP000470213"/>
    </source>
</evidence>
<comment type="caution">
    <text evidence="2">The sequence shown here is derived from an EMBL/GenBank/DDBJ whole genome shotgun (WGS) entry which is preliminary data.</text>
</comment>
<accession>A0A7X5LL32</accession>
<proteinExistence type="predicted"/>
<feature type="transmembrane region" description="Helical" evidence="1">
    <location>
        <begin position="12"/>
        <end position="35"/>
    </location>
</feature>
<protein>
    <submittedName>
        <fullName evidence="2">Uncharacterized protein</fullName>
    </submittedName>
</protein>
<dbReference type="AlphaFoldDB" id="A0A7X5LL32"/>
<sequence>MKFLKKDWKSRSTIIVAISLLVGVLMITVDQTQFASEINAMGYHHGGEGKPDIPAVVLFILPFIKALVLIGVPLILARLIASILRRFSPKR</sequence>